<accession>A0A9C6TCD9</accession>
<name>A0A9C6TCD9_ARADU</name>
<dbReference type="KEGG" id="adu:107458592"/>
<reference evidence="2" key="1">
    <citation type="journal article" date="2016" name="Nat. Genet.">
        <title>The genome sequences of Arachis duranensis and Arachis ipaensis, the diploid ancestors of cultivated peanut.</title>
        <authorList>
            <person name="Bertioli D.J."/>
            <person name="Cannon S.B."/>
            <person name="Froenicke L."/>
            <person name="Huang G."/>
            <person name="Farmer A.D."/>
            <person name="Cannon E.K."/>
            <person name="Liu X."/>
            <person name="Gao D."/>
            <person name="Clevenger J."/>
            <person name="Dash S."/>
            <person name="Ren L."/>
            <person name="Moretzsohn M.C."/>
            <person name="Shirasawa K."/>
            <person name="Huang W."/>
            <person name="Vidigal B."/>
            <person name="Abernathy B."/>
            <person name="Chu Y."/>
            <person name="Niederhuth C.E."/>
            <person name="Umale P."/>
            <person name="Araujo A.C."/>
            <person name="Kozik A."/>
            <person name="Kim K.D."/>
            <person name="Burow M.D."/>
            <person name="Varshney R.K."/>
            <person name="Wang X."/>
            <person name="Zhang X."/>
            <person name="Barkley N."/>
            <person name="Guimaraes P.M."/>
            <person name="Isobe S."/>
            <person name="Guo B."/>
            <person name="Liao B."/>
            <person name="Stalker H.T."/>
            <person name="Schmitz R.J."/>
            <person name="Scheffler B.E."/>
            <person name="Leal-Bertioli S.C."/>
            <person name="Xun X."/>
            <person name="Jackson S.A."/>
            <person name="Michelmore R."/>
            <person name="Ozias-Akins P."/>
        </authorList>
    </citation>
    <scope>NUCLEOTIDE SEQUENCE [LARGE SCALE GENOMIC DNA]</scope>
    <source>
        <strain evidence="2">cv. V14167</strain>
    </source>
</reference>
<feature type="compositionally biased region" description="Low complexity" evidence="1">
    <location>
        <begin position="60"/>
        <end position="76"/>
    </location>
</feature>
<feature type="region of interest" description="Disordered" evidence="1">
    <location>
        <begin position="56"/>
        <end position="124"/>
    </location>
</feature>
<sequence length="135" mass="13923">MEEFRAASQKLGDGVGVKSLMQSTGLGMIAGQSQDRLNGLNQGGLRQKAEALAALNSAFKSSSGTKSSSPKTTGRSQGSQRAAAVAALSQVLTAEKKKQSPNSSPVATRSPVVETSTSGHTKWNPQLLCSCISSQ</sequence>
<reference evidence="3" key="2">
    <citation type="submission" date="2025-08" db="UniProtKB">
        <authorList>
            <consortium name="RefSeq"/>
        </authorList>
    </citation>
    <scope>IDENTIFICATION</scope>
    <source>
        <tissue evidence="3">Whole plant</tissue>
    </source>
</reference>
<keyword evidence="2" id="KW-1185">Reference proteome</keyword>
<evidence type="ECO:0000313" key="3">
    <source>
        <dbReference type="RefSeq" id="XP_052107919.1"/>
    </source>
</evidence>
<evidence type="ECO:0000256" key="1">
    <source>
        <dbReference type="SAM" id="MobiDB-lite"/>
    </source>
</evidence>
<dbReference type="RefSeq" id="XP_052107919.1">
    <property type="nucleotide sequence ID" value="XM_052251959.1"/>
</dbReference>
<organism evidence="2 3">
    <name type="scientific">Arachis duranensis</name>
    <name type="common">Wild peanut</name>
    <dbReference type="NCBI Taxonomy" id="130453"/>
    <lineage>
        <taxon>Eukaryota</taxon>
        <taxon>Viridiplantae</taxon>
        <taxon>Streptophyta</taxon>
        <taxon>Embryophyta</taxon>
        <taxon>Tracheophyta</taxon>
        <taxon>Spermatophyta</taxon>
        <taxon>Magnoliopsida</taxon>
        <taxon>eudicotyledons</taxon>
        <taxon>Gunneridae</taxon>
        <taxon>Pentapetalae</taxon>
        <taxon>rosids</taxon>
        <taxon>fabids</taxon>
        <taxon>Fabales</taxon>
        <taxon>Fabaceae</taxon>
        <taxon>Papilionoideae</taxon>
        <taxon>50 kb inversion clade</taxon>
        <taxon>dalbergioids sensu lato</taxon>
        <taxon>Dalbergieae</taxon>
        <taxon>Pterocarpus clade</taxon>
        <taxon>Arachis</taxon>
    </lineage>
</organism>
<evidence type="ECO:0000313" key="2">
    <source>
        <dbReference type="Proteomes" id="UP000515211"/>
    </source>
</evidence>
<dbReference type="GeneID" id="107458592"/>
<protein>
    <submittedName>
        <fullName evidence="3">Villin-3</fullName>
    </submittedName>
</protein>
<feature type="compositionally biased region" description="Polar residues" evidence="1">
    <location>
        <begin position="100"/>
        <end position="124"/>
    </location>
</feature>
<dbReference type="Proteomes" id="UP000515211">
    <property type="component" value="Chromosome 7"/>
</dbReference>
<dbReference type="AlphaFoldDB" id="A0A9C6TCD9"/>
<proteinExistence type="predicted"/>
<gene>
    <name evidence="3" type="primary">LOC107458592</name>
</gene>